<dbReference type="Proteomes" id="UP000017559">
    <property type="component" value="Unassembled WGS sequence"/>
</dbReference>
<sequence>MKILPTHRALLPPTHSITPTLARPHHRRKVKLNLRVSVPKTLTAEKKINGNSNRNQHLRVLEKVKASERNWFWVPS</sequence>
<evidence type="ECO:0000313" key="2">
    <source>
        <dbReference type="EMBL" id="ESK90976.1"/>
    </source>
</evidence>
<dbReference type="EMBL" id="AWSO01000393">
    <property type="protein sequence ID" value="ESK90976.1"/>
    <property type="molecule type" value="Genomic_DNA"/>
</dbReference>
<name>V2XDQ1_MONRO</name>
<dbReference type="HOGENOM" id="CLU_2655057_0_0_1"/>
<protein>
    <submittedName>
        <fullName evidence="2">Uncharacterized protein</fullName>
    </submittedName>
</protein>
<evidence type="ECO:0000256" key="1">
    <source>
        <dbReference type="SAM" id="MobiDB-lite"/>
    </source>
</evidence>
<reference evidence="2 3" key="1">
    <citation type="journal article" date="2014" name="BMC Genomics">
        <title>Genome and secretome analysis of the hemibiotrophic fungal pathogen, Moniliophthora roreri, which causes frosty pod rot disease of cacao: mechanisms of the biotrophic and necrotrophic phases.</title>
        <authorList>
            <person name="Meinhardt L.W."/>
            <person name="Costa G.G.L."/>
            <person name="Thomazella D.P.T."/>
            <person name="Teixeira P.J.P.L."/>
            <person name="Carazzolle M.F."/>
            <person name="Schuster S.C."/>
            <person name="Carlson J.E."/>
            <person name="Guiltinan M.J."/>
            <person name="Mieczkowski P."/>
            <person name="Farmer A."/>
            <person name="Ramaraj T."/>
            <person name="Crozier J."/>
            <person name="Davis R.E."/>
            <person name="Shao J."/>
            <person name="Melnick R.L."/>
            <person name="Pereira G.A.G."/>
            <person name="Bailey B.A."/>
        </authorList>
    </citation>
    <scope>NUCLEOTIDE SEQUENCE [LARGE SCALE GENOMIC DNA]</scope>
    <source>
        <strain evidence="2 3">MCA 2997</strain>
    </source>
</reference>
<keyword evidence="3" id="KW-1185">Reference proteome</keyword>
<organism evidence="2 3">
    <name type="scientific">Moniliophthora roreri (strain MCA 2997)</name>
    <name type="common">Cocoa frosty pod rot fungus</name>
    <name type="synonym">Crinipellis roreri</name>
    <dbReference type="NCBI Taxonomy" id="1381753"/>
    <lineage>
        <taxon>Eukaryota</taxon>
        <taxon>Fungi</taxon>
        <taxon>Dikarya</taxon>
        <taxon>Basidiomycota</taxon>
        <taxon>Agaricomycotina</taxon>
        <taxon>Agaricomycetes</taxon>
        <taxon>Agaricomycetidae</taxon>
        <taxon>Agaricales</taxon>
        <taxon>Marasmiineae</taxon>
        <taxon>Marasmiaceae</taxon>
        <taxon>Moniliophthora</taxon>
    </lineage>
</organism>
<gene>
    <name evidence="2" type="ORF">Moror_16374</name>
</gene>
<proteinExistence type="predicted"/>
<dbReference type="AlphaFoldDB" id="V2XDQ1"/>
<evidence type="ECO:0000313" key="3">
    <source>
        <dbReference type="Proteomes" id="UP000017559"/>
    </source>
</evidence>
<comment type="caution">
    <text evidence="2">The sequence shown here is derived from an EMBL/GenBank/DDBJ whole genome shotgun (WGS) entry which is preliminary data.</text>
</comment>
<feature type="region of interest" description="Disordered" evidence="1">
    <location>
        <begin position="1"/>
        <end position="26"/>
    </location>
</feature>
<accession>V2XDQ1</accession>
<dbReference type="KEGG" id="mrr:Moror_16374"/>